<dbReference type="SMART" id="SM01139">
    <property type="entry name" value="Drf_FH3"/>
    <property type="match status" value="1"/>
</dbReference>
<dbReference type="InterPro" id="IPR042201">
    <property type="entry name" value="FH2_Formin_sf"/>
</dbReference>
<dbReference type="PANTHER" id="PTHR45725:SF1">
    <property type="entry name" value="DISHEVELLED ASSOCIATED ACTIVATOR OF MORPHOGENESIS, ISOFORM D"/>
    <property type="match status" value="1"/>
</dbReference>
<keyword evidence="6" id="KW-1185">Reference proteome</keyword>
<proteinExistence type="predicted"/>
<dbReference type="Gene3D" id="1.25.10.10">
    <property type="entry name" value="Leucine-rich Repeat Variant"/>
    <property type="match status" value="1"/>
</dbReference>
<dbReference type="InterPro" id="IPR010472">
    <property type="entry name" value="FH3_dom"/>
</dbReference>
<name>A0A8S1EDN0_9PELO</name>
<accession>A0A8S1EDN0</accession>
<feature type="domain" description="FH2" evidence="4">
    <location>
        <begin position="527"/>
        <end position="936"/>
    </location>
</feature>
<dbReference type="GO" id="GO:0031267">
    <property type="term" value="F:small GTPase binding"/>
    <property type="evidence" value="ECO:0007669"/>
    <property type="project" value="InterPro"/>
</dbReference>
<dbReference type="Proteomes" id="UP000494206">
    <property type="component" value="Unassembled WGS sequence"/>
</dbReference>
<dbReference type="InterPro" id="IPR011989">
    <property type="entry name" value="ARM-like"/>
</dbReference>
<gene>
    <name evidence="5" type="ORF">CBOVIS_LOCUS1027</name>
</gene>
<feature type="region of interest" description="Disordered" evidence="2">
    <location>
        <begin position="467"/>
        <end position="518"/>
    </location>
</feature>
<sequence>MELIEDWVDRAMSCFYRDRDKDDPEKRENSRSEVAIYPISLDPAKVNKDFECLVKELGLSDEKQQEMNDYSIEKKMSLLVSQNGLQTEDAAQFIQFLEQLNNSFIVDSNTLRQLQELVISLRTQSFSYLESFLSQSGLSLLTQLLDKCHLQYSLEQPALFFLYALRALLNSPNGRTAVLQDENVLLNIARAVDFRDFKCKIVAIEILAGLCFIPEEGHVQVLKALTQVSSVIGERTRFQTLVSDLHRLFSTDRDTDRVRTAIFGLINALLRTGPAETCATYRQHLRCELLLLGMTTAIGMCRAGASSRLEDHIDLFEMMRKEDELSVCSTSSSSSDAGIDSGNHTPVDFESAVGMAEALNQKLKNTQALPHFISLLQHLFMVPSDEQHVPLWRLFDLILQHLTLQSTVEGISDIHAPVKNNVDMAEILARLQNHCDYERVEKELEKAREDMVAERTRILELENRLADAGDHGRATSGSRISMASTSASSSPSDPCPSPPLLPPVCPPTAPPPPPPIMGLNAPKEQTLKNVPEPSNNMKRLNWQKLSADKVKGTVWDGVEDEKIYKQMDMTDLASCFAASSSHRDDDNDTIYGTITRRSQANISVIDPRRYQHCMIMLSKLKLSHNEIIQALMSMDENNKLPKDMIEQMLKFVPTKEEQNLINDAVQKHGTATVLATADRYLYEISLIPRFEQRLRCLNIIRSFRDSIDSLIPLIQTVTKASITMQSSKRFRQFLTIVLAIGNYLNHGKRLGNAYGFELSSLNRLSDVKNSTRSDRNLLHWLIQFLEKKYPDVTKLKRDLNSVLEATRFNQAETAAQIRALQENLLTVRKELTILETSGMTELPESVPNENDRFAAVAKSFINSATQDYHNLEKQFRDMQLKFSECTKYFCSGSTTPEEFFSLIAKFITTFSEYHQQLWAEVEEEEKLKRQTIARTFLAKKSTTRRKDHKEHDFEQLISALQSGDIFKDELSRLRISFRTKKNVK</sequence>
<dbReference type="GO" id="GO:0030838">
    <property type="term" value="P:positive regulation of actin filament polymerization"/>
    <property type="evidence" value="ECO:0007669"/>
    <property type="project" value="TreeGrafter"/>
</dbReference>
<dbReference type="InterPro" id="IPR016024">
    <property type="entry name" value="ARM-type_fold"/>
</dbReference>
<feature type="compositionally biased region" description="Pro residues" evidence="2">
    <location>
        <begin position="493"/>
        <end position="516"/>
    </location>
</feature>
<evidence type="ECO:0008006" key="7">
    <source>
        <dbReference type="Google" id="ProtNLM"/>
    </source>
</evidence>
<evidence type="ECO:0000259" key="3">
    <source>
        <dbReference type="PROSITE" id="PS51232"/>
    </source>
</evidence>
<feature type="coiled-coil region" evidence="1">
    <location>
        <begin position="437"/>
        <end position="464"/>
    </location>
</feature>
<protein>
    <recommendedName>
        <fullName evidence="7">FH2 domain-containing protein</fullName>
    </recommendedName>
</protein>
<keyword evidence="1" id="KW-0175">Coiled coil</keyword>
<dbReference type="PROSITE" id="PS51232">
    <property type="entry name" value="GBD_FH3"/>
    <property type="match status" value="1"/>
</dbReference>
<dbReference type="Gene3D" id="1.20.58.2220">
    <property type="entry name" value="Formin, FH2 domain"/>
    <property type="match status" value="1"/>
</dbReference>
<dbReference type="OrthoDB" id="1104827at2759"/>
<dbReference type="EMBL" id="CADEPM010000001">
    <property type="protein sequence ID" value="CAB3397644.1"/>
    <property type="molecule type" value="Genomic_DNA"/>
</dbReference>
<dbReference type="InterPro" id="IPR014768">
    <property type="entry name" value="GBD/FH3_dom"/>
</dbReference>
<reference evidence="5 6" key="1">
    <citation type="submission" date="2020-04" db="EMBL/GenBank/DDBJ databases">
        <authorList>
            <person name="Laetsch R D."/>
            <person name="Stevens L."/>
            <person name="Kumar S."/>
            <person name="Blaxter L. M."/>
        </authorList>
    </citation>
    <scope>NUCLEOTIDE SEQUENCE [LARGE SCALE GENOMIC DNA]</scope>
</reference>
<dbReference type="Gene3D" id="1.10.238.150">
    <property type="entry name" value="Formin, FH3 diaphanous domain"/>
    <property type="match status" value="1"/>
</dbReference>
<evidence type="ECO:0000256" key="1">
    <source>
        <dbReference type="SAM" id="Coils"/>
    </source>
</evidence>
<dbReference type="SMART" id="SM01140">
    <property type="entry name" value="Drf_GBD"/>
    <property type="match status" value="1"/>
</dbReference>
<dbReference type="InterPro" id="IPR051425">
    <property type="entry name" value="Formin_Homology"/>
</dbReference>
<dbReference type="Pfam" id="PF06367">
    <property type="entry name" value="Drf_FH3"/>
    <property type="match status" value="1"/>
</dbReference>
<dbReference type="SUPFAM" id="SSF48371">
    <property type="entry name" value="ARM repeat"/>
    <property type="match status" value="1"/>
</dbReference>
<evidence type="ECO:0000313" key="6">
    <source>
        <dbReference type="Proteomes" id="UP000494206"/>
    </source>
</evidence>
<dbReference type="GO" id="GO:0003779">
    <property type="term" value="F:actin binding"/>
    <property type="evidence" value="ECO:0007669"/>
    <property type="project" value="InterPro"/>
</dbReference>
<dbReference type="Pfam" id="PF06371">
    <property type="entry name" value="Drf_GBD"/>
    <property type="match status" value="1"/>
</dbReference>
<feature type="domain" description="GBD/FH3" evidence="3">
    <location>
        <begin position="38"/>
        <end position="410"/>
    </location>
</feature>
<organism evidence="5 6">
    <name type="scientific">Caenorhabditis bovis</name>
    <dbReference type="NCBI Taxonomy" id="2654633"/>
    <lineage>
        <taxon>Eukaryota</taxon>
        <taxon>Metazoa</taxon>
        <taxon>Ecdysozoa</taxon>
        <taxon>Nematoda</taxon>
        <taxon>Chromadorea</taxon>
        <taxon>Rhabditida</taxon>
        <taxon>Rhabditina</taxon>
        <taxon>Rhabditomorpha</taxon>
        <taxon>Rhabditoidea</taxon>
        <taxon>Rhabditidae</taxon>
        <taxon>Peloderinae</taxon>
        <taxon>Caenorhabditis</taxon>
    </lineage>
</organism>
<dbReference type="GO" id="GO:0030036">
    <property type="term" value="P:actin cytoskeleton organization"/>
    <property type="evidence" value="ECO:0007669"/>
    <property type="project" value="InterPro"/>
</dbReference>
<evidence type="ECO:0000313" key="5">
    <source>
        <dbReference type="EMBL" id="CAB3397644.1"/>
    </source>
</evidence>
<evidence type="ECO:0000259" key="4">
    <source>
        <dbReference type="PROSITE" id="PS51444"/>
    </source>
</evidence>
<evidence type="ECO:0000256" key="2">
    <source>
        <dbReference type="SAM" id="MobiDB-lite"/>
    </source>
</evidence>
<dbReference type="InterPro" id="IPR015425">
    <property type="entry name" value="FH2_Formin"/>
</dbReference>
<dbReference type="SUPFAM" id="SSF101447">
    <property type="entry name" value="Formin homology 2 domain (FH2 domain)"/>
    <property type="match status" value="1"/>
</dbReference>
<comment type="caution">
    <text evidence="5">The sequence shown here is derived from an EMBL/GenBank/DDBJ whole genome shotgun (WGS) entry which is preliminary data.</text>
</comment>
<dbReference type="PROSITE" id="PS51444">
    <property type="entry name" value="FH2"/>
    <property type="match status" value="1"/>
</dbReference>
<dbReference type="PANTHER" id="PTHR45725">
    <property type="entry name" value="FORMIN HOMOLOGY 2 FAMILY MEMBER"/>
    <property type="match status" value="1"/>
</dbReference>
<dbReference type="SMART" id="SM00498">
    <property type="entry name" value="FH2"/>
    <property type="match status" value="1"/>
</dbReference>
<dbReference type="Pfam" id="PF02181">
    <property type="entry name" value="FH2"/>
    <property type="match status" value="1"/>
</dbReference>
<dbReference type="InterPro" id="IPR010473">
    <property type="entry name" value="GTPase-bd"/>
</dbReference>
<dbReference type="AlphaFoldDB" id="A0A8S1EDN0"/>